<dbReference type="PANTHER" id="PTHR45694:SF18">
    <property type="entry name" value="GLUTAREDOXIN-1-RELATED"/>
    <property type="match status" value="1"/>
</dbReference>
<accession>A0A448WW10</accession>
<evidence type="ECO:0000259" key="1">
    <source>
        <dbReference type="Pfam" id="PF00462"/>
    </source>
</evidence>
<name>A0A448WW10_9PLAT</name>
<dbReference type="SUPFAM" id="SSF52833">
    <property type="entry name" value="Thioredoxin-like"/>
    <property type="match status" value="1"/>
</dbReference>
<dbReference type="AlphaFoldDB" id="A0A448WW10"/>
<dbReference type="InterPro" id="IPR002109">
    <property type="entry name" value="Glutaredoxin"/>
</dbReference>
<feature type="domain" description="Glutaredoxin" evidence="1">
    <location>
        <begin position="3"/>
        <end position="64"/>
    </location>
</feature>
<protein>
    <recommendedName>
        <fullName evidence="1">Glutaredoxin domain-containing protein</fullName>
    </recommendedName>
</protein>
<dbReference type="PROSITE" id="PS51354">
    <property type="entry name" value="GLUTAREDOXIN_2"/>
    <property type="match status" value="1"/>
</dbReference>
<dbReference type="GO" id="GO:0005737">
    <property type="term" value="C:cytoplasm"/>
    <property type="evidence" value="ECO:0007669"/>
    <property type="project" value="TreeGrafter"/>
</dbReference>
<dbReference type="GO" id="GO:0015038">
    <property type="term" value="F:glutathione disulfide oxidoreductase activity"/>
    <property type="evidence" value="ECO:0007669"/>
    <property type="project" value="TreeGrafter"/>
</dbReference>
<dbReference type="Gene3D" id="3.40.30.10">
    <property type="entry name" value="Glutaredoxin"/>
    <property type="match status" value="1"/>
</dbReference>
<dbReference type="InterPro" id="IPR036249">
    <property type="entry name" value="Thioredoxin-like_sf"/>
</dbReference>
<evidence type="ECO:0000313" key="3">
    <source>
        <dbReference type="Proteomes" id="UP000784294"/>
    </source>
</evidence>
<dbReference type="PANTHER" id="PTHR45694">
    <property type="entry name" value="GLUTAREDOXIN 2"/>
    <property type="match status" value="1"/>
</dbReference>
<gene>
    <name evidence="2" type="ORF">PXEA_LOCUS14981</name>
</gene>
<dbReference type="OrthoDB" id="418495at2759"/>
<dbReference type="Pfam" id="PF00462">
    <property type="entry name" value="Glutaredoxin"/>
    <property type="match status" value="1"/>
</dbReference>
<comment type="caution">
    <text evidence="2">The sequence shown here is derived from an EMBL/GenBank/DDBJ whole genome shotgun (WGS) entry which is preliminary data.</text>
</comment>
<proteinExistence type="predicted"/>
<reference evidence="2" key="1">
    <citation type="submission" date="2018-11" db="EMBL/GenBank/DDBJ databases">
        <authorList>
            <consortium name="Pathogen Informatics"/>
        </authorList>
    </citation>
    <scope>NUCLEOTIDE SEQUENCE</scope>
</reference>
<organism evidence="2 3">
    <name type="scientific">Protopolystoma xenopodis</name>
    <dbReference type="NCBI Taxonomy" id="117903"/>
    <lineage>
        <taxon>Eukaryota</taxon>
        <taxon>Metazoa</taxon>
        <taxon>Spiralia</taxon>
        <taxon>Lophotrochozoa</taxon>
        <taxon>Platyhelminthes</taxon>
        <taxon>Monogenea</taxon>
        <taxon>Polyopisthocotylea</taxon>
        <taxon>Polystomatidea</taxon>
        <taxon>Polystomatidae</taxon>
        <taxon>Protopolystoma</taxon>
    </lineage>
</organism>
<dbReference type="GO" id="GO:0034599">
    <property type="term" value="P:cellular response to oxidative stress"/>
    <property type="evidence" value="ECO:0007669"/>
    <property type="project" value="TreeGrafter"/>
</dbReference>
<evidence type="ECO:0000313" key="2">
    <source>
        <dbReference type="EMBL" id="VEL21541.1"/>
    </source>
</evidence>
<dbReference type="Proteomes" id="UP000784294">
    <property type="component" value="Unassembled WGS sequence"/>
</dbReference>
<keyword evidence="3" id="KW-1185">Reference proteome</keyword>
<dbReference type="EMBL" id="CAAALY010051857">
    <property type="protein sequence ID" value="VEL21541.1"/>
    <property type="molecule type" value="Genomic_DNA"/>
</dbReference>
<sequence length="86" mass="9410">MGKPNCPFCAIAKNVLAKYLGKEIEEKQYKEIDISAHPDCQAVQDALLRKTGARTVPRVFISGICIGGGTETRDMDQTGELKKLLS</sequence>